<evidence type="ECO:0000256" key="3">
    <source>
        <dbReference type="ARBA" id="ARBA00038493"/>
    </source>
</evidence>
<comment type="caution">
    <text evidence="5">The sequence shown here is derived from an EMBL/GenBank/DDBJ whole genome shotgun (WGS) entry which is preliminary data.</text>
</comment>
<keyword evidence="5" id="KW-0418">Kinase</keyword>
<keyword evidence="6" id="KW-1185">Reference proteome</keyword>
<dbReference type="GO" id="GO:0019172">
    <property type="term" value="F:glyoxalase III activity"/>
    <property type="evidence" value="ECO:0007669"/>
    <property type="project" value="TreeGrafter"/>
</dbReference>
<dbReference type="GeneID" id="60769769"/>
<sequence>MSDKPILYVVTSNAVKGASGQPTGFWLSELTHPMHETEAAGHRSEIAAIRAGVAPVDADSLNMDDPVNAHYWQQTDLQQRLQAAPGLGGLNGADYSAILFTGGYGTMWDFRESLDAQRLIREVYENGGIVAAVCHGPAALVDAKLSNGEYLVSGKNVAAFTNAEEEATGGAKIVPFLLETALVEHGAKHHAAPNWAENVVVDGRLITGQNPASAKGVGVALAKALG</sequence>
<dbReference type="AlphaFoldDB" id="A0A1B6VVX7"/>
<dbReference type="PANTHER" id="PTHR48094">
    <property type="entry name" value="PROTEIN/NUCLEIC ACID DEGLYCASE DJ-1-RELATED"/>
    <property type="match status" value="1"/>
</dbReference>
<dbReference type="GO" id="GO:0005737">
    <property type="term" value="C:cytoplasm"/>
    <property type="evidence" value="ECO:0007669"/>
    <property type="project" value="TreeGrafter"/>
</dbReference>
<dbReference type="GO" id="GO:0016301">
    <property type="term" value="F:kinase activity"/>
    <property type="evidence" value="ECO:0007669"/>
    <property type="project" value="UniProtKB-KW"/>
</dbReference>
<dbReference type="EMBL" id="LXSQ01000028">
    <property type="protein sequence ID" value="OAM37435.1"/>
    <property type="molecule type" value="Genomic_DNA"/>
</dbReference>
<evidence type="ECO:0000256" key="1">
    <source>
        <dbReference type="ARBA" id="ARBA00023016"/>
    </source>
</evidence>
<keyword evidence="1" id="KW-0346">Stress response</keyword>
<reference evidence="6" key="1">
    <citation type="submission" date="2016-05" db="EMBL/GenBank/DDBJ databases">
        <title>Draft genome of Corynebacterium afermentans subsp. afermentans LCDC 88199T.</title>
        <authorList>
            <person name="Bernier A.-M."/>
            <person name="Bernard K."/>
        </authorList>
    </citation>
    <scope>NUCLEOTIDE SEQUENCE [LARGE SCALE GENOMIC DNA]</scope>
    <source>
        <strain evidence="6">NML130454</strain>
    </source>
</reference>
<organism evidence="5 6">
    <name type="scientific">Eikenella halliae</name>
    <dbReference type="NCBI Taxonomy" id="1795832"/>
    <lineage>
        <taxon>Bacteria</taxon>
        <taxon>Pseudomonadati</taxon>
        <taxon>Pseudomonadota</taxon>
        <taxon>Betaproteobacteria</taxon>
        <taxon>Neisseriales</taxon>
        <taxon>Neisseriaceae</taxon>
        <taxon>Eikenella</taxon>
    </lineage>
</organism>
<proteinExistence type="inferred from homology"/>
<feature type="domain" description="DJ-1/PfpI" evidence="4">
    <location>
        <begin position="28"/>
        <end position="217"/>
    </location>
</feature>
<evidence type="ECO:0000259" key="4">
    <source>
        <dbReference type="Pfam" id="PF01965"/>
    </source>
</evidence>
<dbReference type="PANTHER" id="PTHR48094:SF11">
    <property type="entry name" value="GLUTATHIONE-INDEPENDENT GLYOXALASE HSP31-RELATED"/>
    <property type="match status" value="1"/>
</dbReference>
<keyword evidence="2" id="KW-0456">Lyase</keyword>
<evidence type="ECO:0000313" key="6">
    <source>
        <dbReference type="Proteomes" id="UP000077726"/>
    </source>
</evidence>
<dbReference type="Gene3D" id="3.40.50.880">
    <property type="match status" value="1"/>
</dbReference>
<evidence type="ECO:0000256" key="2">
    <source>
        <dbReference type="ARBA" id="ARBA00023239"/>
    </source>
</evidence>
<dbReference type="InterPro" id="IPR002818">
    <property type="entry name" value="DJ-1/PfpI"/>
</dbReference>
<dbReference type="STRING" id="1795832.A7Q00_10905"/>
<dbReference type="InterPro" id="IPR050325">
    <property type="entry name" value="Prot/Nucl_acid_deglycase"/>
</dbReference>
<comment type="similarity">
    <text evidence="3">Belongs to the peptidase C56 family. HSP31-like subfamily.</text>
</comment>
<evidence type="ECO:0000313" key="5">
    <source>
        <dbReference type="EMBL" id="OAM37435.1"/>
    </source>
</evidence>
<dbReference type="GO" id="GO:0019243">
    <property type="term" value="P:methylglyoxal catabolic process to D-lactate via S-lactoyl-glutathione"/>
    <property type="evidence" value="ECO:0007669"/>
    <property type="project" value="TreeGrafter"/>
</dbReference>
<name>A0A1B6VVX7_9NEIS</name>
<dbReference type="CDD" id="cd03141">
    <property type="entry name" value="GATase1_Hsp31_like"/>
    <property type="match status" value="1"/>
</dbReference>
<protein>
    <submittedName>
        <fullName evidence="5">Dihydroxyacetone kinase</fullName>
    </submittedName>
</protein>
<dbReference type="Proteomes" id="UP000077726">
    <property type="component" value="Unassembled WGS sequence"/>
</dbReference>
<dbReference type="SUPFAM" id="SSF52317">
    <property type="entry name" value="Class I glutamine amidotransferase-like"/>
    <property type="match status" value="1"/>
</dbReference>
<keyword evidence="5" id="KW-0808">Transferase</keyword>
<gene>
    <name evidence="5" type="ORF">A7Q00_10905</name>
</gene>
<dbReference type="RefSeq" id="WP_003778834.1">
    <property type="nucleotide sequence ID" value="NZ_LXSQ01000028.1"/>
</dbReference>
<dbReference type="OrthoDB" id="9792284at2"/>
<dbReference type="InterPro" id="IPR029062">
    <property type="entry name" value="Class_I_gatase-like"/>
</dbReference>
<accession>A0A1B6VVX7</accession>
<dbReference type="Pfam" id="PF01965">
    <property type="entry name" value="DJ-1_PfpI"/>
    <property type="match status" value="1"/>
</dbReference>